<dbReference type="KEGG" id="hfl:PUV54_13185"/>
<dbReference type="Proteomes" id="UP001214043">
    <property type="component" value="Chromosome"/>
</dbReference>
<reference evidence="2" key="1">
    <citation type="submission" date="2023-02" db="EMBL/GenBank/DDBJ databases">
        <title>Genome sequence of Hyphococcus flavus.</title>
        <authorList>
            <person name="Rong J.-C."/>
            <person name="Zhao Q."/>
            <person name="Yi M."/>
            <person name="Wu J.-Y."/>
        </authorList>
    </citation>
    <scope>NUCLEOTIDE SEQUENCE</scope>
    <source>
        <strain evidence="2">MCCC 1K03223</strain>
    </source>
</reference>
<evidence type="ECO:0000313" key="2">
    <source>
        <dbReference type="EMBL" id="WDI30907.1"/>
    </source>
</evidence>
<dbReference type="EMBL" id="CP118166">
    <property type="protein sequence ID" value="WDI30907.1"/>
    <property type="molecule type" value="Genomic_DNA"/>
</dbReference>
<dbReference type="AlphaFoldDB" id="A0AAE9ZDF7"/>
<sequence>MDIVEVMLPGVLVAVLSYSLVFLLKSSGSKKVEEDSAGSIRLSYSPGLHVYGGLMVLMLSFGCASVILPFWLDMEGAGSLFVFMGVAIIFMALWGIYAGYGGRVSYSDDGVTYIGIRRTTQYTWDDIESLQDGIWAQYMKTKDTKLVLSKTLTGYQQFSAECAKRGVHIPSTKV</sequence>
<keyword evidence="3" id="KW-1185">Reference proteome</keyword>
<keyword evidence="1" id="KW-1133">Transmembrane helix</keyword>
<keyword evidence="1" id="KW-0472">Membrane</keyword>
<keyword evidence="1" id="KW-0812">Transmembrane</keyword>
<feature type="transmembrane region" description="Helical" evidence="1">
    <location>
        <begin position="6"/>
        <end position="24"/>
    </location>
</feature>
<proteinExistence type="predicted"/>
<evidence type="ECO:0000256" key="1">
    <source>
        <dbReference type="SAM" id="Phobius"/>
    </source>
</evidence>
<accession>A0AAE9ZDF7</accession>
<organism evidence="2 3">
    <name type="scientific">Hyphococcus flavus</name>
    <dbReference type="NCBI Taxonomy" id="1866326"/>
    <lineage>
        <taxon>Bacteria</taxon>
        <taxon>Pseudomonadati</taxon>
        <taxon>Pseudomonadota</taxon>
        <taxon>Alphaproteobacteria</taxon>
        <taxon>Parvularculales</taxon>
        <taxon>Parvularculaceae</taxon>
        <taxon>Hyphococcus</taxon>
    </lineage>
</organism>
<dbReference type="RefSeq" id="WP_274492729.1">
    <property type="nucleotide sequence ID" value="NZ_CP118166.1"/>
</dbReference>
<gene>
    <name evidence="2" type="ORF">PUV54_13185</name>
</gene>
<feature type="transmembrane region" description="Helical" evidence="1">
    <location>
        <begin position="50"/>
        <end position="72"/>
    </location>
</feature>
<evidence type="ECO:0000313" key="3">
    <source>
        <dbReference type="Proteomes" id="UP001214043"/>
    </source>
</evidence>
<name>A0AAE9ZDF7_9PROT</name>
<protein>
    <submittedName>
        <fullName evidence="2">Uncharacterized protein</fullName>
    </submittedName>
</protein>
<feature type="transmembrane region" description="Helical" evidence="1">
    <location>
        <begin position="78"/>
        <end position="97"/>
    </location>
</feature>